<dbReference type="EMBL" id="JAACFV010000009">
    <property type="protein sequence ID" value="KAF7512843.1"/>
    <property type="molecule type" value="Genomic_DNA"/>
</dbReference>
<evidence type="ECO:0000256" key="2">
    <source>
        <dbReference type="SAM" id="Phobius"/>
    </source>
</evidence>
<organism evidence="3 4">
    <name type="scientific">Endocarpon pusillum</name>
    <dbReference type="NCBI Taxonomy" id="364733"/>
    <lineage>
        <taxon>Eukaryota</taxon>
        <taxon>Fungi</taxon>
        <taxon>Dikarya</taxon>
        <taxon>Ascomycota</taxon>
        <taxon>Pezizomycotina</taxon>
        <taxon>Eurotiomycetes</taxon>
        <taxon>Chaetothyriomycetidae</taxon>
        <taxon>Verrucariales</taxon>
        <taxon>Verrucariaceae</taxon>
        <taxon>Endocarpon</taxon>
    </lineage>
</organism>
<evidence type="ECO:0000313" key="4">
    <source>
        <dbReference type="Proteomes" id="UP000606974"/>
    </source>
</evidence>
<feature type="transmembrane region" description="Helical" evidence="2">
    <location>
        <begin position="385"/>
        <end position="406"/>
    </location>
</feature>
<feature type="transmembrane region" description="Helical" evidence="2">
    <location>
        <begin position="60"/>
        <end position="79"/>
    </location>
</feature>
<evidence type="ECO:0000313" key="3">
    <source>
        <dbReference type="EMBL" id="KAF7512843.1"/>
    </source>
</evidence>
<sequence>MKPYVDMHLFILLVAFIALGGCWPMFDPMLARDSQLVGSPTTNTSNSALTAQTLTLSKKINTCLAGFIFLLTAGTYWIIMTFTSPLSNEIFLPSKFVEENVAIILSLLWPKHQRSFPDSGDLQVYYTTEITKVETSRLSTDPNPKPFLQPLCQDDLPKAFAKSELGKSVIAVKAFSPVMKSLVQVAIWNFFSFWLILVMVVNTLLYNGFLSNNITNDSIIRLILISVYAAMNIGNHYRTTTLLYRNFTVMIFQTCWAIICKSFIIGRGPFFLSGEDKFDHSRIKWASFKVELLGITERLNTYASLPKELDQVGLGLLEEQDKTESKLNEFVKLLREAEIKAYEKSTDSALEKVLANIAILLGICLATALAPWTSVQKFDATSVQLGSYALLLSISTGLLALVSSIGHLTDATESGQTLLRLQEKMITATSGQHVDENVSKNFWVWDPPIFGFSKGIKRQSQLTQFDLWRWRGLSPLKRLLSVLLGPALFLIPAIHGYNRTINQGPWNNYLTLKVQDDTFLCGIGRGSWFGRLTRLVIYKSEQERENLQAEGEQDNSKVAGGQQESQGTNGNSDISDAHTPKTVFAFLKVLSTLTDLSVALIRTRLENWAKSIRRVKMSEEVLKKMRHVYGEDKPAQ</sequence>
<protein>
    <submittedName>
        <fullName evidence="3">Uncharacterized protein</fullName>
    </submittedName>
</protein>
<feature type="transmembrane region" description="Helical" evidence="2">
    <location>
        <begin position="353"/>
        <end position="373"/>
    </location>
</feature>
<evidence type="ECO:0000256" key="1">
    <source>
        <dbReference type="SAM" id="MobiDB-lite"/>
    </source>
</evidence>
<name>A0A8H7APD9_9EURO</name>
<keyword evidence="4" id="KW-1185">Reference proteome</keyword>
<feature type="compositionally biased region" description="Polar residues" evidence="1">
    <location>
        <begin position="562"/>
        <end position="574"/>
    </location>
</feature>
<reference evidence="3" key="1">
    <citation type="submission" date="2020-02" db="EMBL/GenBank/DDBJ databases">
        <authorList>
            <person name="Palmer J.M."/>
        </authorList>
    </citation>
    <scope>NUCLEOTIDE SEQUENCE</scope>
    <source>
        <strain evidence="3">EPUS1.4</strain>
        <tissue evidence="3">Thallus</tissue>
    </source>
</reference>
<dbReference type="OrthoDB" id="5392633at2759"/>
<keyword evidence="2" id="KW-0472">Membrane</keyword>
<feature type="transmembrane region" description="Helical" evidence="2">
    <location>
        <begin position="218"/>
        <end position="237"/>
    </location>
</feature>
<feature type="transmembrane region" description="Helical" evidence="2">
    <location>
        <begin position="479"/>
        <end position="497"/>
    </location>
</feature>
<dbReference type="AlphaFoldDB" id="A0A8H7APD9"/>
<feature type="transmembrane region" description="Helical" evidence="2">
    <location>
        <begin position="6"/>
        <end position="26"/>
    </location>
</feature>
<dbReference type="Proteomes" id="UP000606974">
    <property type="component" value="Unassembled WGS sequence"/>
</dbReference>
<gene>
    <name evidence="3" type="ORF">GJ744_011946</name>
</gene>
<comment type="caution">
    <text evidence="3">The sequence shown here is derived from an EMBL/GenBank/DDBJ whole genome shotgun (WGS) entry which is preliminary data.</text>
</comment>
<feature type="region of interest" description="Disordered" evidence="1">
    <location>
        <begin position="546"/>
        <end position="576"/>
    </location>
</feature>
<keyword evidence="2" id="KW-0812">Transmembrane</keyword>
<feature type="transmembrane region" description="Helical" evidence="2">
    <location>
        <begin position="185"/>
        <end position="206"/>
    </location>
</feature>
<feature type="transmembrane region" description="Helical" evidence="2">
    <location>
        <begin position="243"/>
        <end position="264"/>
    </location>
</feature>
<proteinExistence type="predicted"/>
<dbReference type="PROSITE" id="PS51257">
    <property type="entry name" value="PROKAR_LIPOPROTEIN"/>
    <property type="match status" value="1"/>
</dbReference>
<keyword evidence="2" id="KW-1133">Transmembrane helix</keyword>
<accession>A0A8H7APD9</accession>